<dbReference type="Proteomes" id="UP000477386">
    <property type="component" value="Unassembled WGS sequence"/>
</dbReference>
<accession>A0A6M0IRK0</accession>
<dbReference type="GO" id="GO:0003887">
    <property type="term" value="F:DNA-directed DNA polymerase activity"/>
    <property type="evidence" value="ECO:0007669"/>
    <property type="project" value="InterPro"/>
</dbReference>
<comment type="similarity">
    <text evidence="1">Belongs to the initiator RepB protein family.</text>
</comment>
<dbReference type="RefSeq" id="WP_164043872.1">
    <property type="nucleotide sequence ID" value="NZ_JAAGNZ010000006.1"/>
</dbReference>
<dbReference type="InterPro" id="IPR000525">
    <property type="entry name" value="Initiator_Rep_WH1"/>
</dbReference>
<evidence type="ECO:0000313" key="4">
    <source>
        <dbReference type="Proteomes" id="UP000477386"/>
    </source>
</evidence>
<evidence type="ECO:0000259" key="2">
    <source>
        <dbReference type="Pfam" id="PF01051"/>
    </source>
</evidence>
<proteinExistence type="inferred from homology"/>
<comment type="caution">
    <text evidence="3">The sequence shown here is derived from an EMBL/GenBank/DDBJ whole genome shotgun (WGS) entry which is preliminary data.</text>
</comment>
<name>A0A6M0IRK0_9BACT</name>
<reference evidence="3 4" key="1">
    <citation type="submission" date="2020-02" db="EMBL/GenBank/DDBJ databases">
        <title>Draft genome sequence of two Spirosoma agri KCTC 52727 and Spirosoma terrae KCTC 52035.</title>
        <authorList>
            <person name="Rojas J."/>
            <person name="Ambika Manirajan B."/>
            <person name="Ratering S."/>
            <person name="Suarez C."/>
            <person name="Schnell S."/>
        </authorList>
    </citation>
    <scope>NUCLEOTIDE SEQUENCE [LARGE SCALE GENOMIC DNA]</scope>
    <source>
        <strain evidence="3 4">KCTC 52727</strain>
    </source>
</reference>
<dbReference type="InterPro" id="IPR036390">
    <property type="entry name" value="WH_DNA-bd_sf"/>
</dbReference>
<dbReference type="Pfam" id="PF01051">
    <property type="entry name" value="Rep3_N"/>
    <property type="match status" value="1"/>
</dbReference>
<dbReference type="SUPFAM" id="SSF46785">
    <property type="entry name" value="Winged helix' DNA-binding domain"/>
    <property type="match status" value="2"/>
</dbReference>
<dbReference type="Gene3D" id="1.10.10.10">
    <property type="entry name" value="Winged helix-like DNA-binding domain superfamily/Winged helix DNA-binding domain"/>
    <property type="match status" value="2"/>
</dbReference>
<gene>
    <name evidence="3" type="ORF">GK091_27070</name>
</gene>
<feature type="domain" description="Initiator Rep protein WH1" evidence="2">
    <location>
        <begin position="21"/>
        <end position="163"/>
    </location>
</feature>
<evidence type="ECO:0000313" key="3">
    <source>
        <dbReference type="EMBL" id="NEU70557.1"/>
    </source>
</evidence>
<sequence>MELDVKSKQKALLFHKRPTNYQPNVFTESKQEFTELEKNIVTLVINQIGHMSLKGEIKPNVNLVFHIPFAELTKKNHSVIADAALTLQSKRLIYRNDKTEQLDAITPFPRVKFDTLDGKKIIEVTMFADVVPHFSELGKRYTKYECDIMLSLSSVYAKRMFDIVSMYQCRGQFQFNYQVEHLMEMLNCPEGYTFNDFRRNALLVAQRQLLEKANIVLEWMPAKKIGKNIVELDFIIKTQLQIASEGVKQDQQTVNNMSINEAYTTAWQLMKGYKLKGFQKDRILSDHSLLDTFFRIDSELANGVRQNVKNPTAYLVKSLGIDQLKDPKPKTKSEAKTAPSTLSLFPQGPTLRSGSVKSIGAIFGDMIMNE</sequence>
<keyword evidence="4" id="KW-1185">Reference proteome</keyword>
<dbReference type="GO" id="GO:0006270">
    <property type="term" value="P:DNA replication initiation"/>
    <property type="evidence" value="ECO:0007669"/>
    <property type="project" value="InterPro"/>
</dbReference>
<dbReference type="InterPro" id="IPR036388">
    <property type="entry name" value="WH-like_DNA-bd_sf"/>
</dbReference>
<protein>
    <submittedName>
        <fullName evidence="3">Replication initiation protein</fullName>
    </submittedName>
</protein>
<dbReference type="Pfam" id="PF21205">
    <property type="entry name" value="Rep3_C"/>
    <property type="match status" value="1"/>
</dbReference>
<dbReference type="EMBL" id="JAAGNZ010000006">
    <property type="protein sequence ID" value="NEU70557.1"/>
    <property type="molecule type" value="Genomic_DNA"/>
</dbReference>
<organism evidence="3 4">
    <name type="scientific">Spirosoma agri</name>
    <dbReference type="NCBI Taxonomy" id="1987381"/>
    <lineage>
        <taxon>Bacteria</taxon>
        <taxon>Pseudomonadati</taxon>
        <taxon>Bacteroidota</taxon>
        <taxon>Cytophagia</taxon>
        <taxon>Cytophagales</taxon>
        <taxon>Cytophagaceae</taxon>
        <taxon>Spirosoma</taxon>
    </lineage>
</organism>
<dbReference type="AlphaFoldDB" id="A0A6M0IRK0"/>
<evidence type="ECO:0000256" key="1">
    <source>
        <dbReference type="ARBA" id="ARBA00038283"/>
    </source>
</evidence>